<reference evidence="2 3" key="1">
    <citation type="journal article" date="2021" name="MBio">
        <title>Poor Competitiveness of Bradyrhizobium in Pigeon Pea Root Colonization in Indian Soils.</title>
        <authorList>
            <person name="Chalasani D."/>
            <person name="Basu A."/>
            <person name="Pullabhotla S.V.S.R.N."/>
            <person name="Jorrin B."/>
            <person name="Neal A.L."/>
            <person name="Poole P.S."/>
            <person name="Podile A.R."/>
            <person name="Tkacz A."/>
        </authorList>
    </citation>
    <scope>NUCLEOTIDE SEQUENCE [LARGE SCALE GENOMIC DNA]</scope>
    <source>
        <strain evidence="2 3">HU12</strain>
    </source>
</reference>
<dbReference type="Proteomes" id="UP000777440">
    <property type="component" value="Unassembled WGS sequence"/>
</dbReference>
<feature type="compositionally biased region" description="Gly residues" evidence="1">
    <location>
        <begin position="77"/>
        <end position="87"/>
    </location>
</feature>
<evidence type="ECO:0008006" key="4">
    <source>
        <dbReference type="Google" id="ProtNLM"/>
    </source>
</evidence>
<dbReference type="RefSeq" id="WP_220338759.1">
    <property type="nucleotide sequence ID" value="NZ_JAEUAX010000001.1"/>
</dbReference>
<evidence type="ECO:0000313" key="3">
    <source>
        <dbReference type="Proteomes" id="UP000777440"/>
    </source>
</evidence>
<dbReference type="EMBL" id="JAEUAX010000001">
    <property type="protein sequence ID" value="MBW9108882.1"/>
    <property type="molecule type" value="Genomic_DNA"/>
</dbReference>
<gene>
    <name evidence="2" type="ORF">JNB61_03780</name>
</gene>
<keyword evidence="3" id="KW-1185">Reference proteome</keyword>
<name>A0ABS7HU52_9MICO</name>
<proteinExistence type="predicted"/>
<comment type="caution">
    <text evidence="2">The sequence shown here is derived from an EMBL/GenBank/DDBJ whole genome shotgun (WGS) entry which is preliminary data.</text>
</comment>
<evidence type="ECO:0000313" key="2">
    <source>
        <dbReference type="EMBL" id="MBW9108882.1"/>
    </source>
</evidence>
<organism evidence="2 3">
    <name type="scientific">Microbacterium ureisolvens</name>
    <dbReference type="NCBI Taxonomy" id="2781186"/>
    <lineage>
        <taxon>Bacteria</taxon>
        <taxon>Bacillati</taxon>
        <taxon>Actinomycetota</taxon>
        <taxon>Actinomycetes</taxon>
        <taxon>Micrococcales</taxon>
        <taxon>Microbacteriaceae</taxon>
        <taxon>Microbacterium</taxon>
    </lineage>
</organism>
<accession>A0ABS7HU52</accession>
<sequence length="107" mass="10425">MGSAKLLVTGAVIAVAAAAAIVVPAVASGVPLARVLPATSIVAPDDSPGGSGKGNAWGHHKDSPDFPGSNGDHAERGGPGNGNGNGKAWGHHKDSPGFPGHNGDHDE</sequence>
<feature type="region of interest" description="Disordered" evidence="1">
    <location>
        <begin position="40"/>
        <end position="107"/>
    </location>
</feature>
<protein>
    <recommendedName>
        <fullName evidence="4">Penicillin-binding protein</fullName>
    </recommendedName>
</protein>
<evidence type="ECO:0000256" key="1">
    <source>
        <dbReference type="SAM" id="MobiDB-lite"/>
    </source>
</evidence>